<dbReference type="OrthoDB" id="9804819at2"/>
<dbReference type="AlphaFoldDB" id="A0A1G7N469"/>
<organism evidence="6 7">
    <name type="scientific">Fontibacillus panacisegetis</name>
    <dbReference type="NCBI Taxonomy" id="670482"/>
    <lineage>
        <taxon>Bacteria</taxon>
        <taxon>Bacillati</taxon>
        <taxon>Bacillota</taxon>
        <taxon>Bacilli</taxon>
        <taxon>Bacillales</taxon>
        <taxon>Paenibacillaceae</taxon>
        <taxon>Fontibacillus</taxon>
    </lineage>
</organism>
<keyword evidence="4 6" id="KW-0067">ATP-binding</keyword>
<keyword evidence="2" id="KW-0813">Transport</keyword>
<dbReference type="Pfam" id="PF00005">
    <property type="entry name" value="ABC_tran"/>
    <property type="match status" value="1"/>
</dbReference>
<dbReference type="GO" id="GO:0005524">
    <property type="term" value="F:ATP binding"/>
    <property type="evidence" value="ECO:0007669"/>
    <property type="project" value="UniProtKB-KW"/>
</dbReference>
<evidence type="ECO:0000313" key="7">
    <source>
        <dbReference type="Proteomes" id="UP000198972"/>
    </source>
</evidence>
<gene>
    <name evidence="6" type="ORF">SAMN04488542_11516</name>
</gene>
<feature type="domain" description="ABC transporter" evidence="5">
    <location>
        <begin position="7"/>
        <end position="233"/>
    </location>
</feature>
<evidence type="ECO:0000313" key="6">
    <source>
        <dbReference type="EMBL" id="SDF68875.1"/>
    </source>
</evidence>
<dbReference type="GO" id="GO:0016887">
    <property type="term" value="F:ATP hydrolysis activity"/>
    <property type="evidence" value="ECO:0007669"/>
    <property type="project" value="InterPro"/>
</dbReference>
<evidence type="ECO:0000259" key="5">
    <source>
        <dbReference type="PROSITE" id="PS50893"/>
    </source>
</evidence>
<reference evidence="6 7" key="1">
    <citation type="submission" date="2016-10" db="EMBL/GenBank/DDBJ databases">
        <authorList>
            <person name="de Groot N.N."/>
        </authorList>
    </citation>
    <scope>NUCLEOTIDE SEQUENCE [LARGE SCALE GENOMIC DNA]</scope>
    <source>
        <strain evidence="6 7">DSM 28129</strain>
    </source>
</reference>
<sequence length="313" mass="35032">MGQDIILKVLNVTKEYKGQTVLNDISLTIHRGEIFGLIGENGAGKTTLMKIIAGSSRATEGKIAILGENQNTQNSRKEMGVIIEHPACYGDMSAIDNLEIIRLAKKIPDKSLVRETLKIVGLDDVRSKKVNKFSLGMRQRLGLAMALIGSPQFLILDEPINGLDPNGIIDMRNLIKKLNQDRGITFLISSHILTELHLVATRYGILHEGSLIALHSAQEMEHQCRPSIKIKHDENVEDVVSFLRDKGVTQISLEGNDIIIRDTANVPKELLSMLVKTNYRITEYFYQQETLEDYFVRLTRTSLGDQNVQSRAV</sequence>
<accession>A0A1G7N469</accession>
<dbReference type="InterPro" id="IPR003439">
    <property type="entry name" value="ABC_transporter-like_ATP-bd"/>
</dbReference>
<dbReference type="STRING" id="670482.SAMN04488542_11516"/>
<name>A0A1G7N469_9BACL</name>
<evidence type="ECO:0000256" key="1">
    <source>
        <dbReference type="ARBA" id="ARBA00005417"/>
    </source>
</evidence>
<evidence type="ECO:0000256" key="3">
    <source>
        <dbReference type="ARBA" id="ARBA00022741"/>
    </source>
</evidence>
<dbReference type="RefSeq" id="WP_091231215.1">
    <property type="nucleotide sequence ID" value="NZ_FNBG01000015.1"/>
</dbReference>
<dbReference type="InterPro" id="IPR003593">
    <property type="entry name" value="AAA+_ATPase"/>
</dbReference>
<proteinExistence type="inferred from homology"/>
<dbReference type="Proteomes" id="UP000198972">
    <property type="component" value="Unassembled WGS sequence"/>
</dbReference>
<dbReference type="InterPro" id="IPR027417">
    <property type="entry name" value="P-loop_NTPase"/>
</dbReference>
<evidence type="ECO:0000256" key="4">
    <source>
        <dbReference type="ARBA" id="ARBA00022840"/>
    </source>
</evidence>
<dbReference type="EMBL" id="FNBG01000015">
    <property type="protein sequence ID" value="SDF68875.1"/>
    <property type="molecule type" value="Genomic_DNA"/>
</dbReference>
<evidence type="ECO:0000256" key="2">
    <source>
        <dbReference type="ARBA" id="ARBA00022448"/>
    </source>
</evidence>
<protein>
    <submittedName>
        <fullName evidence="6">ABC-2 type transport system ATP-binding protein</fullName>
    </submittedName>
</protein>
<dbReference type="SMART" id="SM00382">
    <property type="entry name" value="AAA"/>
    <property type="match status" value="1"/>
</dbReference>
<dbReference type="PANTHER" id="PTHR43335:SF8">
    <property type="entry name" value="ABC TRANSPORTER, ATP-BINDING PROTEIN"/>
    <property type="match status" value="1"/>
</dbReference>
<dbReference type="SUPFAM" id="SSF52540">
    <property type="entry name" value="P-loop containing nucleoside triphosphate hydrolases"/>
    <property type="match status" value="1"/>
</dbReference>
<keyword evidence="7" id="KW-1185">Reference proteome</keyword>
<keyword evidence="3" id="KW-0547">Nucleotide-binding</keyword>
<dbReference type="InterPro" id="IPR017871">
    <property type="entry name" value="ABC_transporter-like_CS"/>
</dbReference>
<comment type="similarity">
    <text evidence="1">Belongs to the ABC transporter superfamily.</text>
</comment>
<dbReference type="Gene3D" id="3.40.50.300">
    <property type="entry name" value="P-loop containing nucleotide triphosphate hydrolases"/>
    <property type="match status" value="1"/>
</dbReference>
<dbReference type="PROSITE" id="PS00211">
    <property type="entry name" value="ABC_TRANSPORTER_1"/>
    <property type="match status" value="1"/>
</dbReference>
<dbReference type="PANTHER" id="PTHR43335">
    <property type="entry name" value="ABC TRANSPORTER, ATP-BINDING PROTEIN"/>
    <property type="match status" value="1"/>
</dbReference>
<dbReference type="PROSITE" id="PS50893">
    <property type="entry name" value="ABC_TRANSPORTER_2"/>
    <property type="match status" value="1"/>
</dbReference>